<dbReference type="EMBL" id="BARV01021187">
    <property type="protein sequence ID" value="GAI20802.1"/>
    <property type="molecule type" value="Genomic_DNA"/>
</dbReference>
<evidence type="ECO:0000313" key="1">
    <source>
        <dbReference type="EMBL" id="GAI20802.1"/>
    </source>
</evidence>
<proteinExistence type="predicted"/>
<dbReference type="Pfam" id="PF19620">
    <property type="entry name" value="DUF6125"/>
    <property type="match status" value="2"/>
</dbReference>
<protein>
    <submittedName>
        <fullName evidence="1">Uncharacterized protein</fullName>
    </submittedName>
</protein>
<gene>
    <name evidence="1" type="ORF">S06H3_35159</name>
</gene>
<organism evidence="1">
    <name type="scientific">marine sediment metagenome</name>
    <dbReference type="NCBI Taxonomy" id="412755"/>
    <lineage>
        <taxon>unclassified sequences</taxon>
        <taxon>metagenomes</taxon>
        <taxon>ecological metagenomes</taxon>
    </lineage>
</organism>
<comment type="caution">
    <text evidence="1">The sequence shown here is derived from an EMBL/GenBank/DDBJ whole genome shotgun (WGS) entry which is preliminary data.</text>
</comment>
<feature type="non-terminal residue" evidence="1">
    <location>
        <position position="178"/>
    </location>
</feature>
<accession>X1LN54</accession>
<name>X1LN54_9ZZZZ</name>
<dbReference type="AlphaFoldDB" id="X1LN54"/>
<sequence length="178" mass="20878">MLMKSIINSPENLSKEDTARLIMDFFHRIVMHYAMWFAEVQHQFGWEKALNILKVAYERSSNIQMKRLSKTLGFEMKDDIPVPLLELPKETLETLKEKVAANWLANDGVWFQAVEFSRGMFDAKRCNDSCWAHFSPFEAWSIKRYLALPEKPGLEGLKNALQFRLYSFINKQSITEEH</sequence>
<reference evidence="1" key="1">
    <citation type="journal article" date="2014" name="Front. Microbiol.">
        <title>High frequency of phylogenetically diverse reductive dehalogenase-homologous genes in deep subseafloor sedimentary metagenomes.</title>
        <authorList>
            <person name="Kawai M."/>
            <person name="Futagami T."/>
            <person name="Toyoda A."/>
            <person name="Takaki Y."/>
            <person name="Nishi S."/>
            <person name="Hori S."/>
            <person name="Arai W."/>
            <person name="Tsubouchi T."/>
            <person name="Morono Y."/>
            <person name="Uchiyama I."/>
            <person name="Ito T."/>
            <person name="Fujiyama A."/>
            <person name="Inagaki F."/>
            <person name="Takami H."/>
        </authorList>
    </citation>
    <scope>NUCLEOTIDE SEQUENCE</scope>
    <source>
        <strain evidence="1">Expedition CK06-06</strain>
    </source>
</reference>